<comment type="caution">
    <text evidence="8">The sequence shown here is derived from an EMBL/GenBank/DDBJ whole genome shotgun (WGS) entry which is preliminary data.</text>
</comment>
<feature type="non-terminal residue" evidence="8">
    <location>
        <position position="1"/>
    </location>
</feature>
<dbReference type="GO" id="GO:0016787">
    <property type="term" value="F:hydrolase activity"/>
    <property type="evidence" value="ECO:0007669"/>
    <property type="project" value="UniProtKB-KW"/>
</dbReference>
<proteinExistence type="predicted"/>
<sequence>VQKLAGTINWLRPYLGLTSSQLQPLFQLLAGDANLKAPRQTTAEVQQLIADVERRLHSKFVYRIDLDQEIQLITLFDKQIPYAIIGQWNSEWSDPLHIL</sequence>
<evidence type="ECO:0000256" key="6">
    <source>
        <dbReference type="ARBA" id="ARBA00022918"/>
    </source>
</evidence>
<dbReference type="InterPro" id="IPR043502">
    <property type="entry name" value="DNA/RNA_pol_sf"/>
</dbReference>
<evidence type="ECO:0000313" key="9">
    <source>
        <dbReference type="Proteomes" id="UP000531151"/>
    </source>
</evidence>
<evidence type="ECO:0000256" key="3">
    <source>
        <dbReference type="ARBA" id="ARBA00022722"/>
    </source>
</evidence>
<feature type="non-terminal residue" evidence="8">
    <location>
        <position position="99"/>
    </location>
</feature>
<dbReference type="EMBL" id="VWPV01061840">
    <property type="protein sequence ID" value="NWH68132.1"/>
    <property type="molecule type" value="Genomic_DNA"/>
</dbReference>
<evidence type="ECO:0000256" key="5">
    <source>
        <dbReference type="ARBA" id="ARBA00022801"/>
    </source>
</evidence>
<keyword evidence="4" id="KW-0255">Endonuclease</keyword>
<dbReference type="Proteomes" id="UP000531151">
    <property type="component" value="Unassembled WGS sequence"/>
</dbReference>
<evidence type="ECO:0000259" key="7">
    <source>
        <dbReference type="Pfam" id="PF06817"/>
    </source>
</evidence>
<dbReference type="GO" id="GO:0003964">
    <property type="term" value="F:RNA-directed DNA polymerase activity"/>
    <property type="evidence" value="ECO:0007669"/>
    <property type="project" value="UniProtKB-KW"/>
</dbReference>
<dbReference type="InterPro" id="IPR043128">
    <property type="entry name" value="Rev_trsase/Diguanyl_cyclase"/>
</dbReference>
<dbReference type="OrthoDB" id="9395730at2759"/>
<dbReference type="GO" id="GO:0004519">
    <property type="term" value="F:endonuclease activity"/>
    <property type="evidence" value="ECO:0007669"/>
    <property type="project" value="UniProtKB-KW"/>
</dbReference>
<feature type="domain" description="Reverse transcriptase thumb" evidence="7">
    <location>
        <begin position="2"/>
        <end position="47"/>
    </location>
</feature>
<evidence type="ECO:0000256" key="2">
    <source>
        <dbReference type="ARBA" id="ARBA00022695"/>
    </source>
</evidence>
<dbReference type="AlphaFoldDB" id="A0A7K4JS13"/>
<evidence type="ECO:0000256" key="4">
    <source>
        <dbReference type="ARBA" id="ARBA00022759"/>
    </source>
</evidence>
<dbReference type="Pfam" id="PF06817">
    <property type="entry name" value="RVT_thumb"/>
    <property type="match status" value="1"/>
</dbReference>
<dbReference type="SUPFAM" id="SSF56672">
    <property type="entry name" value="DNA/RNA polymerases"/>
    <property type="match status" value="1"/>
</dbReference>
<reference evidence="8 9" key="1">
    <citation type="submission" date="2019-09" db="EMBL/GenBank/DDBJ databases">
        <title>Bird 10,000 Genomes (B10K) Project - Family phase.</title>
        <authorList>
            <person name="Zhang G."/>
        </authorList>
    </citation>
    <scope>NUCLEOTIDE SEQUENCE [LARGE SCALE GENOMIC DNA]</scope>
    <source>
        <strain evidence="8">B10K-CU-031-07</strain>
        <tissue evidence="8">Muscle</tissue>
    </source>
</reference>
<name>A0A7K4JS13_GEOCA</name>
<gene>
    <name evidence="8" type="primary">Ervk18_0</name>
    <name evidence="8" type="ORF">GEOCAL_R14737</name>
</gene>
<keyword evidence="1" id="KW-0808">Transferase</keyword>
<organism evidence="8 9">
    <name type="scientific">Geococcyx californianus</name>
    <name type="common">Greater roadrunner</name>
    <name type="synonym">Saurothera californiana</name>
    <dbReference type="NCBI Taxonomy" id="8947"/>
    <lineage>
        <taxon>Eukaryota</taxon>
        <taxon>Metazoa</taxon>
        <taxon>Chordata</taxon>
        <taxon>Craniata</taxon>
        <taxon>Vertebrata</taxon>
        <taxon>Euteleostomi</taxon>
        <taxon>Archelosauria</taxon>
        <taxon>Archosauria</taxon>
        <taxon>Dinosauria</taxon>
        <taxon>Saurischia</taxon>
        <taxon>Theropoda</taxon>
        <taxon>Coelurosauria</taxon>
        <taxon>Aves</taxon>
        <taxon>Neognathae</taxon>
        <taxon>Neoaves</taxon>
        <taxon>Otidimorphae</taxon>
        <taxon>Cuculiformes</taxon>
        <taxon>Neomorphidae</taxon>
        <taxon>Geococcyx</taxon>
    </lineage>
</organism>
<keyword evidence="9" id="KW-1185">Reference proteome</keyword>
<evidence type="ECO:0000313" key="8">
    <source>
        <dbReference type="EMBL" id="NWH68132.1"/>
    </source>
</evidence>
<accession>A0A7K4JS13</accession>
<keyword evidence="5" id="KW-0378">Hydrolase</keyword>
<keyword evidence="3" id="KW-0540">Nuclease</keyword>
<dbReference type="GO" id="GO:0035613">
    <property type="term" value="F:RNA stem-loop binding"/>
    <property type="evidence" value="ECO:0007669"/>
    <property type="project" value="TreeGrafter"/>
</dbReference>
<dbReference type="InterPro" id="IPR010661">
    <property type="entry name" value="RVT_thumb"/>
</dbReference>
<keyword evidence="6" id="KW-0695">RNA-directed DNA polymerase</keyword>
<evidence type="ECO:0000256" key="1">
    <source>
        <dbReference type="ARBA" id="ARBA00022679"/>
    </source>
</evidence>
<dbReference type="PANTHER" id="PTHR41694:SF3">
    <property type="entry name" value="RNA-DIRECTED DNA POLYMERASE-RELATED"/>
    <property type="match status" value="1"/>
</dbReference>
<dbReference type="Gene3D" id="3.30.70.270">
    <property type="match status" value="1"/>
</dbReference>
<keyword evidence="2" id="KW-0548">Nucleotidyltransferase</keyword>
<dbReference type="PANTHER" id="PTHR41694">
    <property type="entry name" value="ENDOGENOUS RETROVIRUS GROUP K MEMBER POL PROTEIN"/>
    <property type="match status" value="1"/>
</dbReference>
<protein>
    <submittedName>
        <fullName evidence="8">POK18 protein</fullName>
    </submittedName>
</protein>